<gene>
    <name evidence="2" type="ORF">GCM10010446_12740</name>
</gene>
<dbReference type="EMBL" id="BAAAUD010000013">
    <property type="protein sequence ID" value="GAA2929619.1"/>
    <property type="molecule type" value="Genomic_DNA"/>
</dbReference>
<dbReference type="Pfam" id="PF12728">
    <property type="entry name" value="HTH_17"/>
    <property type="match status" value="1"/>
</dbReference>
<evidence type="ECO:0000259" key="1">
    <source>
        <dbReference type="Pfam" id="PF12728"/>
    </source>
</evidence>
<dbReference type="Proteomes" id="UP001500403">
    <property type="component" value="Unassembled WGS sequence"/>
</dbReference>
<proteinExistence type="predicted"/>
<protein>
    <recommendedName>
        <fullName evidence="1">Helix-turn-helix domain-containing protein</fullName>
    </recommendedName>
</protein>
<comment type="caution">
    <text evidence="2">The sequence shown here is derived from an EMBL/GenBank/DDBJ whole genome shotgun (WGS) entry which is preliminary data.</text>
</comment>
<organism evidence="2 3">
    <name type="scientific">Streptomyces enissocaesilis</name>
    <dbReference type="NCBI Taxonomy" id="332589"/>
    <lineage>
        <taxon>Bacteria</taxon>
        <taxon>Bacillati</taxon>
        <taxon>Actinomycetota</taxon>
        <taxon>Actinomycetes</taxon>
        <taxon>Kitasatosporales</taxon>
        <taxon>Streptomycetaceae</taxon>
        <taxon>Streptomyces</taxon>
        <taxon>Streptomyces rochei group</taxon>
    </lineage>
</organism>
<evidence type="ECO:0000313" key="2">
    <source>
        <dbReference type="EMBL" id="GAA2929619.1"/>
    </source>
</evidence>
<feature type="domain" description="Helix-turn-helix" evidence="1">
    <location>
        <begin position="59"/>
        <end position="112"/>
    </location>
</feature>
<evidence type="ECO:0000313" key="3">
    <source>
        <dbReference type="Proteomes" id="UP001500403"/>
    </source>
</evidence>
<dbReference type="NCBIfam" id="TIGR01764">
    <property type="entry name" value="excise"/>
    <property type="match status" value="1"/>
</dbReference>
<dbReference type="InterPro" id="IPR010093">
    <property type="entry name" value="SinI_DNA-bd"/>
</dbReference>
<sequence>MPGCHVAVDFYVELKALLECASSHFYGEVCAIRYAFNPGAFMRHETPATVNVATAPSEFLNAAEVALRLRVSRSTVYNLIASGRLAAHCNGGGKIRPRGLRVPASAVAEYLSGSLVTPTTKAAA</sequence>
<dbReference type="InterPro" id="IPR041657">
    <property type="entry name" value="HTH_17"/>
</dbReference>
<name>A0ABP6JDT1_9ACTN</name>
<accession>A0ABP6JDT1</accession>
<reference evidence="3" key="1">
    <citation type="journal article" date="2019" name="Int. J. Syst. Evol. Microbiol.">
        <title>The Global Catalogue of Microorganisms (GCM) 10K type strain sequencing project: providing services to taxonomists for standard genome sequencing and annotation.</title>
        <authorList>
            <consortium name="The Broad Institute Genomics Platform"/>
            <consortium name="The Broad Institute Genome Sequencing Center for Infectious Disease"/>
            <person name="Wu L."/>
            <person name="Ma J."/>
        </authorList>
    </citation>
    <scope>NUCLEOTIDE SEQUENCE [LARGE SCALE GENOMIC DNA]</scope>
    <source>
        <strain evidence="3">JCM 9088</strain>
    </source>
</reference>
<keyword evidence="3" id="KW-1185">Reference proteome</keyword>